<dbReference type="EMBL" id="JAFLCK010000003">
    <property type="protein sequence ID" value="MBN8659500.1"/>
    <property type="molecule type" value="Genomic_DNA"/>
</dbReference>
<dbReference type="SUPFAM" id="SSF75217">
    <property type="entry name" value="alpha/beta knot"/>
    <property type="match status" value="1"/>
</dbReference>
<evidence type="ECO:0000313" key="7">
    <source>
        <dbReference type="Proteomes" id="UP000664277"/>
    </source>
</evidence>
<evidence type="ECO:0000313" key="6">
    <source>
        <dbReference type="EMBL" id="MBN8659500.1"/>
    </source>
</evidence>
<dbReference type="InterPro" id="IPR013123">
    <property type="entry name" value="SpoU_subst-bd"/>
</dbReference>
<name>A0A8J7TK53_9BACT</name>
<dbReference type="Pfam" id="PF08032">
    <property type="entry name" value="SpoU_sub_bind"/>
    <property type="match status" value="1"/>
</dbReference>
<dbReference type="InterPro" id="IPR001537">
    <property type="entry name" value="SpoU_MeTrfase"/>
</dbReference>
<keyword evidence="2" id="KW-0489">Methyltransferase</keyword>
<feature type="region of interest" description="Disordered" evidence="4">
    <location>
        <begin position="1"/>
        <end position="198"/>
    </location>
</feature>
<dbReference type="FunFam" id="3.40.1280.10:FF:000008">
    <property type="entry name" value="Group 3 RNA methyltransferase TrmH"/>
    <property type="match status" value="1"/>
</dbReference>
<dbReference type="InterPro" id="IPR029028">
    <property type="entry name" value="Alpha/beta_knot_MTases"/>
</dbReference>
<evidence type="ECO:0000256" key="4">
    <source>
        <dbReference type="SAM" id="MobiDB-lite"/>
    </source>
</evidence>
<dbReference type="InterPro" id="IPR004441">
    <property type="entry name" value="rRNA_MeTrfase_TrmH"/>
</dbReference>
<dbReference type="SUPFAM" id="SSF55315">
    <property type="entry name" value="L30e-like"/>
    <property type="match status" value="1"/>
</dbReference>
<dbReference type="Pfam" id="PF00588">
    <property type="entry name" value="SpoU_methylase"/>
    <property type="match status" value="1"/>
</dbReference>
<dbReference type="Proteomes" id="UP000664277">
    <property type="component" value="Unassembled WGS sequence"/>
</dbReference>
<dbReference type="GO" id="GO:0006396">
    <property type="term" value="P:RNA processing"/>
    <property type="evidence" value="ECO:0007669"/>
    <property type="project" value="InterPro"/>
</dbReference>
<evidence type="ECO:0000256" key="3">
    <source>
        <dbReference type="ARBA" id="ARBA00022679"/>
    </source>
</evidence>
<accession>A0A8J7TK53</accession>
<sequence>MNSGKKRPQGGGSSKSRPGQGKGRSFGGKKAGADDRKPRKRFEDSGDKPRKRFEESGDKPRKRFEDSGDKPRRAYGEAGDRPRRPYEDSGDRPRRTYGEAGDRPRKRFEDSGDKPRRTYGEAGDRPRRPSEDSGDRPRRTYGEAGDRPRKRFEDSDSPRDRRPRDFDDRRPRRFDGPGSAAADLANLDEEAPPERTRVGRYGSHSVTELPSFDAETQAQVDAEFIYGRNSVVAFLERGEAPVNKIFIAKDIDADKRIDKINALAKENGIPTVVCDKLKLSTLIGDRDRHQGVVAQLAASEFVELPDFLDRLDAAKKESEEAGRSMDGYVIAILDGIEDPHNIGAIIRSADAAGVKAILLPQRRSAGLTATVAKVSAGALASMTVVRVTNIVSTLEKLKDRGFWVAGTSLEGESLYKSDLKRPLALVIGSESDGISRLVAEHCDMLLKIPMQGSVQSLNASVAAGVVFYEIVRQNS</sequence>
<dbReference type="AlphaFoldDB" id="A0A8J7TK53"/>
<dbReference type="Gene3D" id="3.40.1280.10">
    <property type="match status" value="1"/>
</dbReference>
<evidence type="ECO:0000259" key="5">
    <source>
        <dbReference type="SMART" id="SM00967"/>
    </source>
</evidence>
<protein>
    <submittedName>
        <fullName evidence="6">23S rRNA (Guanosine(2251)-2'-O)-methyltransferase RlmB</fullName>
    </submittedName>
</protein>
<dbReference type="NCBIfam" id="TIGR00186">
    <property type="entry name" value="rRNA_methyl_3"/>
    <property type="match status" value="1"/>
</dbReference>
<dbReference type="GO" id="GO:0003723">
    <property type="term" value="F:RNA binding"/>
    <property type="evidence" value="ECO:0007669"/>
    <property type="project" value="InterPro"/>
</dbReference>
<comment type="caution">
    <text evidence="6">The sequence shown here is derived from an EMBL/GenBank/DDBJ whole genome shotgun (WGS) entry which is preliminary data.</text>
</comment>
<evidence type="ECO:0000256" key="2">
    <source>
        <dbReference type="ARBA" id="ARBA00022603"/>
    </source>
</evidence>
<organism evidence="6 7">
    <name type="scientific">Candidatus Obscuribacter phosphatis</name>
    <dbReference type="NCBI Taxonomy" id="1906157"/>
    <lineage>
        <taxon>Bacteria</taxon>
        <taxon>Bacillati</taxon>
        <taxon>Candidatus Melainabacteria</taxon>
        <taxon>Candidatus Obscuribacterales</taxon>
        <taxon>Candidatus Obscuribacteraceae</taxon>
        <taxon>Candidatus Obscuribacter</taxon>
    </lineage>
</organism>
<feature type="domain" description="RNA 2-O ribose methyltransferase substrate binding" evidence="5">
    <location>
        <begin position="224"/>
        <end position="302"/>
    </location>
</feature>
<keyword evidence="3" id="KW-0808">Transferase</keyword>
<dbReference type="PANTHER" id="PTHR46429">
    <property type="entry name" value="23S RRNA (GUANOSINE-2'-O-)-METHYLTRANSFERASE RLMB"/>
    <property type="match status" value="1"/>
</dbReference>
<dbReference type="Gene3D" id="3.30.1330.30">
    <property type="match status" value="1"/>
</dbReference>
<dbReference type="PANTHER" id="PTHR46429:SF1">
    <property type="entry name" value="23S RRNA (GUANOSINE-2'-O-)-METHYLTRANSFERASE RLMB"/>
    <property type="match status" value="1"/>
</dbReference>
<dbReference type="GO" id="GO:0008173">
    <property type="term" value="F:RNA methyltransferase activity"/>
    <property type="evidence" value="ECO:0007669"/>
    <property type="project" value="InterPro"/>
</dbReference>
<evidence type="ECO:0000256" key="1">
    <source>
        <dbReference type="ARBA" id="ARBA00007228"/>
    </source>
</evidence>
<dbReference type="InterPro" id="IPR029064">
    <property type="entry name" value="Ribosomal_eL30-like_sf"/>
</dbReference>
<gene>
    <name evidence="6" type="primary">rlmB</name>
    <name evidence="6" type="ORF">J0M35_04000</name>
</gene>
<feature type="compositionally biased region" description="Basic and acidic residues" evidence="4">
    <location>
        <begin position="31"/>
        <end position="175"/>
    </location>
</feature>
<dbReference type="SMART" id="SM00967">
    <property type="entry name" value="SpoU_sub_bind"/>
    <property type="match status" value="1"/>
</dbReference>
<comment type="similarity">
    <text evidence="1">Belongs to the class IV-like SAM-binding methyltransferase superfamily. RNA methyltransferase TrmH family.</text>
</comment>
<dbReference type="CDD" id="cd18103">
    <property type="entry name" value="SpoU-like_RlmB"/>
    <property type="match status" value="1"/>
</dbReference>
<reference evidence="6" key="1">
    <citation type="submission" date="2021-02" db="EMBL/GenBank/DDBJ databases">
        <title>Genome-Resolved Metagenomics of a Microbial Community Performing Photosynthetic Biological Nutrient Removal.</title>
        <authorList>
            <person name="Mcdaniel E.A."/>
        </authorList>
    </citation>
    <scope>NUCLEOTIDE SEQUENCE</scope>
    <source>
        <strain evidence="6">UWPOB_OBS1</strain>
    </source>
</reference>
<dbReference type="GO" id="GO:0005829">
    <property type="term" value="C:cytosol"/>
    <property type="evidence" value="ECO:0007669"/>
    <property type="project" value="TreeGrafter"/>
</dbReference>
<proteinExistence type="inferred from homology"/>
<dbReference type="GO" id="GO:0032259">
    <property type="term" value="P:methylation"/>
    <property type="evidence" value="ECO:0007669"/>
    <property type="project" value="UniProtKB-KW"/>
</dbReference>
<feature type="compositionally biased region" description="Gly residues" evidence="4">
    <location>
        <begin position="20"/>
        <end position="30"/>
    </location>
</feature>
<dbReference type="InterPro" id="IPR029026">
    <property type="entry name" value="tRNA_m1G_MTases_N"/>
</dbReference>